<name>A0A2U1KQT3_ARTAN</name>
<dbReference type="GO" id="GO:0051276">
    <property type="term" value="P:chromosome organization"/>
    <property type="evidence" value="ECO:0007669"/>
    <property type="project" value="InterPro"/>
</dbReference>
<dbReference type="SUPFAM" id="SSF75553">
    <property type="entry name" value="Smc hinge domain"/>
    <property type="match status" value="1"/>
</dbReference>
<evidence type="ECO:0000313" key="2">
    <source>
        <dbReference type="Proteomes" id="UP000245207"/>
    </source>
</evidence>
<dbReference type="GO" id="GO:0005694">
    <property type="term" value="C:chromosome"/>
    <property type="evidence" value="ECO:0007669"/>
    <property type="project" value="InterPro"/>
</dbReference>
<evidence type="ECO:0000313" key="1">
    <source>
        <dbReference type="EMBL" id="PWA39119.1"/>
    </source>
</evidence>
<proteinExistence type="predicted"/>
<keyword evidence="2" id="KW-1185">Reference proteome</keyword>
<dbReference type="Proteomes" id="UP000245207">
    <property type="component" value="Unassembled WGS sequence"/>
</dbReference>
<dbReference type="STRING" id="35608.A0A2U1KQT3"/>
<protein>
    <submittedName>
        <fullName evidence="1">RecF/RecN/SMC</fullName>
    </submittedName>
</protein>
<organism evidence="1 2">
    <name type="scientific">Artemisia annua</name>
    <name type="common">Sweet wormwood</name>
    <dbReference type="NCBI Taxonomy" id="35608"/>
    <lineage>
        <taxon>Eukaryota</taxon>
        <taxon>Viridiplantae</taxon>
        <taxon>Streptophyta</taxon>
        <taxon>Embryophyta</taxon>
        <taxon>Tracheophyta</taxon>
        <taxon>Spermatophyta</taxon>
        <taxon>Magnoliopsida</taxon>
        <taxon>eudicotyledons</taxon>
        <taxon>Gunneridae</taxon>
        <taxon>Pentapetalae</taxon>
        <taxon>asterids</taxon>
        <taxon>campanulids</taxon>
        <taxon>Asterales</taxon>
        <taxon>Asteraceae</taxon>
        <taxon>Asteroideae</taxon>
        <taxon>Anthemideae</taxon>
        <taxon>Artemisiinae</taxon>
        <taxon>Artemisia</taxon>
    </lineage>
</organism>
<dbReference type="InterPro" id="IPR036277">
    <property type="entry name" value="SMC_hinge_sf"/>
</dbReference>
<sequence length="168" mass="19105">MGAEELGTAWRLRLEKQILEVVESLLFMLRIVCTLQHIIENCELRGRVTTIPLNRIKSKPVQPQVQKADVELVRLLLSFLTYFKENTYITKYISHVGEGNVEFALLLVSYANEVKVAFDRQVKTRSVTSEGDLFQSGGVMSGGPIRCTVIPGEWTSFYHFLVEDNLII</sequence>
<dbReference type="GO" id="GO:0005524">
    <property type="term" value="F:ATP binding"/>
    <property type="evidence" value="ECO:0007669"/>
    <property type="project" value="InterPro"/>
</dbReference>
<accession>A0A2U1KQT3</accession>
<reference evidence="1 2" key="1">
    <citation type="journal article" date="2018" name="Mol. Plant">
        <title>The genome of Artemisia annua provides insight into the evolution of Asteraceae family and artemisinin biosynthesis.</title>
        <authorList>
            <person name="Shen Q."/>
            <person name="Zhang L."/>
            <person name="Liao Z."/>
            <person name="Wang S."/>
            <person name="Yan T."/>
            <person name="Shi P."/>
            <person name="Liu M."/>
            <person name="Fu X."/>
            <person name="Pan Q."/>
            <person name="Wang Y."/>
            <person name="Lv Z."/>
            <person name="Lu X."/>
            <person name="Zhang F."/>
            <person name="Jiang W."/>
            <person name="Ma Y."/>
            <person name="Chen M."/>
            <person name="Hao X."/>
            <person name="Li L."/>
            <person name="Tang Y."/>
            <person name="Lv G."/>
            <person name="Zhou Y."/>
            <person name="Sun X."/>
            <person name="Brodelius P.E."/>
            <person name="Rose J.K.C."/>
            <person name="Tang K."/>
        </authorList>
    </citation>
    <scope>NUCLEOTIDE SEQUENCE [LARGE SCALE GENOMIC DNA]</scope>
    <source>
        <strain evidence="2">cv. Huhao1</strain>
        <tissue evidence="1">Leaf</tissue>
    </source>
</reference>
<gene>
    <name evidence="1" type="ORF">CTI12_AA574990</name>
</gene>
<dbReference type="AlphaFoldDB" id="A0A2U1KQT3"/>
<dbReference type="OrthoDB" id="10255539at2759"/>
<dbReference type="EMBL" id="PKPP01014936">
    <property type="protein sequence ID" value="PWA39119.1"/>
    <property type="molecule type" value="Genomic_DNA"/>
</dbReference>
<comment type="caution">
    <text evidence="1">The sequence shown here is derived from an EMBL/GenBank/DDBJ whole genome shotgun (WGS) entry which is preliminary data.</text>
</comment>